<dbReference type="Proteomes" id="UP000203990">
    <property type="component" value="Segment"/>
</dbReference>
<dbReference type="InterPro" id="IPR029063">
    <property type="entry name" value="SAM-dependent_MTases_sf"/>
</dbReference>
<dbReference type="GO" id="GO:0003676">
    <property type="term" value="F:nucleic acid binding"/>
    <property type="evidence" value="ECO:0007669"/>
    <property type="project" value="InterPro"/>
</dbReference>
<evidence type="ECO:0000313" key="2">
    <source>
        <dbReference type="EMBL" id="ALM02534.1"/>
    </source>
</evidence>
<protein>
    <submittedName>
        <fullName evidence="2">Putative DNA methyltransferase</fullName>
    </submittedName>
</protein>
<dbReference type="OrthoDB" id="10022at10239"/>
<dbReference type="InterPro" id="IPR002052">
    <property type="entry name" value="DNA_methylase_N6_adenine_CS"/>
</dbReference>
<dbReference type="GO" id="GO:0032259">
    <property type="term" value="P:methylation"/>
    <property type="evidence" value="ECO:0007669"/>
    <property type="project" value="UniProtKB-KW"/>
</dbReference>
<dbReference type="KEGG" id="vg:26523113"/>
<accession>A0A0S1S1J9</accession>
<evidence type="ECO:0000313" key="3">
    <source>
        <dbReference type="Proteomes" id="UP000203990"/>
    </source>
</evidence>
<dbReference type="EMBL" id="KT934943">
    <property type="protein sequence ID" value="ALM02534.1"/>
    <property type="molecule type" value="Genomic_DNA"/>
</dbReference>
<dbReference type="RefSeq" id="YP_009187760.1">
    <property type="nucleotide sequence ID" value="NC_028659.1"/>
</dbReference>
<dbReference type="SUPFAM" id="SSF53335">
    <property type="entry name" value="S-adenosyl-L-methionine-dependent methyltransferases"/>
    <property type="match status" value="1"/>
</dbReference>
<sequence>MSAPLKKKGERRDYDVYETPEWAVQALLDVIPINPSWTYLEPCRASGRFYNHMPLGSAWGEIREGVDYLNTYYPNHVDCIITNPPYSLAQEFVTKALDDADVVIMLLRLGFLESMKRWEWWQENPITSLMVLSQRPSFTEDGKTDGSGYAYFIWDRKNRLNLKPFYFLEGQDDECRKQDARDRRNRKRSNPARDEPVVRQHGGGDSPMCQEGTFGDGDGDRPAGSPA</sequence>
<organism evidence="2 3">
    <name type="scientific">Klebsiella phage vB_KpnM_KB57</name>
    <dbReference type="NCBI Taxonomy" id="1719140"/>
    <lineage>
        <taxon>Viruses</taxon>
        <taxon>Duplodnaviria</taxon>
        <taxon>Heunggongvirae</taxon>
        <taxon>Uroviricota</taxon>
        <taxon>Caudoviricetes</taxon>
        <taxon>Vequintavirinae</taxon>
        <taxon>Mydovirus</taxon>
        <taxon>Mydovirus KB57</taxon>
    </lineage>
</organism>
<reference evidence="2 3" key="1">
    <citation type="submission" date="2015-10" db="EMBL/GenBank/DDBJ databases">
        <title>Complete genome sequence of Klebsiella pneumoniae bacteriophage vB_KpnM_KB57.</title>
        <authorList>
            <person name="Volozhantsev N.V."/>
            <person name="Popova A.V."/>
            <person name="Krasilnikova V.M."/>
            <person name="Bogun A.G."/>
        </authorList>
    </citation>
    <scope>NUCLEOTIDE SEQUENCE [LARGE SCALE GENOMIC DNA]</scope>
</reference>
<evidence type="ECO:0000256" key="1">
    <source>
        <dbReference type="SAM" id="MobiDB-lite"/>
    </source>
</evidence>
<name>A0A0S1S1J9_9CAUD</name>
<dbReference type="PROSITE" id="PS00092">
    <property type="entry name" value="N6_MTASE"/>
    <property type="match status" value="1"/>
</dbReference>
<keyword evidence="2" id="KW-0808">Transferase</keyword>
<dbReference type="GeneID" id="26523113"/>
<gene>
    <name evidence="2" type="ORF">KB57_147</name>
</gene>
<dbReference type="GO" id="GO:0008168">
    <property type="term" value="F:methyltransferase activity"/>
    <property type="evidence" value="ECO:0007669"/>
    <property type="project" value="UniProtKB-KW"/>
</dbReference>
<keyword evidence="2" id="KW-0489">Methyltransferase</keyword>
<feature type="region of interest" description="Disordered" evidence="1">
    <location>
        <begin position="176"/>
        <end position="227"/>
    </location>
</feature>
<keyword evidence="3" id="KW-1185">Reference proteome</keyword>
<proteinExistence type="predicted"/>